<dbReference type="AlphaFoldDB" id="A0A1H3MDQ0"/>
<gene>
    <name evidence="5" type="ORF">SAMN05192546_10492</name>
</gene>
<dbReference type="PROSITE" id="PS01117">
    <property type="entry name" value="HTH_MARR_1"/>
    <property type="match status" value="1"/>
</dbReference>
<dbReference type="GO" id="GO:0003677">
    <property type="term" value="F:DNA binding"/>
    <property type="evidence" value="ECO:0007669"/>
    <property type="project" value="UniProtKB-KW"/>
</dbReference>
<feature type="domain" description="HTH marR-type" evidence="4">
    <location>
        <begin position="18"/>
        <end position="158"/>
    </location>
</feature>
<evidence type="ECO:0000313" key="5">
    <source>
        <dbReference type="EMBL" id="SDY74703.1"/>
    </source>
</evidence>
<dbReference type="InterPro" id="IPR036390">
    <property type="entry name" value="WH_DNA-bd_sf"/>
</dbReference>
<keyword evidence="3" id="KW-0804">Transcription</keyword>
<protein>
    <submittedName>
        <fullName evidence="5">DNA-binding transcriptional regulator, MarR family</fullName>
    </submittedName>
</protein>
<keyword evidence="6" id="KW-1185">Reference proteome</keyword>
<evidence type="ECO:0000256" key="3">
    <source>
        <dbReference type="ARBA" id="ARBA00023163"/>
    </source>
</evidence>
<dbReference type="Gene3D" id="1.10.10.10">
    <property type="entry name" value="Winged helix-like DNA-binding domain superfamily/Winged helix DNA-binding domain"/>
    <property type="match status" value="1"/>
</dbReference>
<dbReference type="InterPro" id="IPR036388">
    <property type="entry name" value="WH-like_DNA-bd_sf"/>
</dbReference>
<dbReference type="PROSITE" id="PS50995">
    <property type="entry name" value="HTH_MARR_2"/>
    <property type="match status" value="1"/>
</dbReference>
<keyword evidence="1" id="KW-0805">Transcription regulation</keyword>
<dbReference type="GO" id="GO:0003700">
    <property type="term" value="F:DNA-binding transcription factor activity"/>
    <property type="evidence" value="ECO:0007669"/>
    <property type="project" value="InterPro"/>
</dbReference>
<evidence type="ECO:0000256" key="1">
    <source>
        <dbReference type="ARBA" id="ARBA00023015"/>
    </source>
</evidence>
<proteinExistence type="predicted"/>
<dbReference type="Proteomes" id="UP000199230">
    <property type="component" value="Unassembled WGS sequence"/>
</dbReference>
<dbReference type="RefSeq" id="WP_093312535.1">
    <property type="nucleotide sequence ID" value="NZ_FNPV01000004.1"/>
</dbReference>
<evidence type="ECO:0000313" key="6">
    <source>
        <dbReference type="Proteomes" id="UP000199230"/>
    </source>
</evidence>
<dbReference type="EMBL" id="FNPV01000004">
    <property type="protein sequence ID" value="SDY74703.1"/>
    <property type="molecule type" value="Genomic_DNA"/>
</dbReference>
<accession>A0A1H3MDQ0</accession>
<keyword evidence="2 5" id="KW-0238">DNA-binding</keyword>
<reference evidence="5 6" key="1">
    <citation type="submission" date="2016-10" db="EMBL/GenBank/DDBJ databases">
        <authorList>
            <person name="de Groot N.N."/>
        </authorList>
    </citation>
    <scope>NUCLEOTIDE SEQUENCE [LARGE SCALE GENOMIC DNA]</scope>
    <source>
        <strain evidence="5 6">APO</strain>
    </source>
</reference>
<evidence type="ECO:0000259" key="4">
    <source>
        <dbReference type="PROSITE" id="PS50995"/>
    </source>
</evidence>
<sequence>MDGGSKGTNQFKTEAEKIMELLNLLTLFTRKTLLEWLPAVTDAFGVSEERFMVLYELELQPNISLKDLARNVMVSSSSLSIMINSLVEQELVERVTDPKDRRKVLLKLSRRGEEVLNKANDHLIQSFQSYLSGLSPQSREKLEKTGDAMVSIIKQVMKESMKG</sequence>
<dbReference type="InterPro" id="IPR000835">
    <property type="entry name" value="HTH_MarR-typ"/>
</dbReference>
<dbReference type="PANTHER" id="PTHR42756:SF1">
    <property type="entry name" value="TRANSCRIPTIONAL REPRESSOR OF EMRAB OPERON"/>
    <property type="match status" value="1"/>
</dbReference>
<evidence type="ECO:0000256" key="2">
    <source>
        <dbReference type="ARBA" id="ARBA00023125"/>
    </source>
</evidence>
<name>A0A1H3MDQ0_9FIRM</name>
<dbReference type="Pfam" id="PF01047">
    <property type="entry name" value="MarR"/>
    <property type="match status" value="1"/>
</dbReference>
<dbReference type="InterPro" id="IPR023187">
    <property type="entry name" value="Tscrpt_reg_MarR-type_CS"/>
</dbReference>
<dbReference type="STRING" id="159292.SAMN05192546_10492"/>
<dbReference type="SMART" id="SM00347">
    <property type="entry name" value="HTH_MARR"/>
    <property type="match status" value="1"/>
</dbReference>
<dbReference type="SUPFAM" id="SSF46785">
    <property type="entry name" value="Winged helix' DNA-binding domain"/>
    <property type="match status" value="1"/>
</dbReference>
<organism evidence="5 6">
    <name type="scientific">Tindallia californiensis</name>
    <dbReference type="NCBI Taxonomy" id="159292"/>
    <lineage>
        <taxon>Bacteria</taxon>
        <taxon>Bacillati</taxon>
        <taxon>Bacillota</taxon>
        <taxon>Clostridia</taxon>
        <taxon>Peptostreptococcales</taxon>
        <taxon>Tindalliaceae</taxon>
        <taxon>Tindallia</taxon>
    </lineage>
</organism>
<dbReference type="PANTHER" id="PTHR42756">
    <property type="entry name" value="TRANSCRIPTIONAL REGULATOR, MARR"/>
    <property type="match status" value="1"/>
</dbReference>
<dbReference type="OrthoDB" id="1853358at2"/>